<dbReference type="Pfam" id="PF01336">
    <property type="entry name" value="tRNA_anti-codon"/>
    <property type="match status" value="1"/>
</dbReference>
<dbReference type="Gene3D" id="3.30.930.10">
    <property type="entry name" value="Bira Bifunctional Protein, Domain 2"/>
    <property type="match status" value="1"/>
</dbReference>
<feature type="site" description="Important for tRNA non-discrimination" evidence="7">
    <location>
        <position position="33"/>
    </location>
</feature>
<dbReference type="InterPro" id="IPR045864">
    <property type="entry name" value="aa-tRNA-synth_II/BPL/LPL"/>
</dbReference>
<gene>
    <name evidence="7 10" type="primary">aspS</name>
    <name evidence="10" type="ORF">NFI88_04690</name>
</gene>
<dbReference type="InterPro" id="IPR006195">
    <property type="entry name" value="aa-tRNA-synth_II"/>
</dbReference>
<dbReference type="PANTHER" id="PTHR22594:SF5">
    <property type="entry name" value="ASPARTATE--TRNA LIGASE, MITOCHONDRIAL"/>
    <property type="match status" value="1"/>
</dbReference>
<feature type="compositionally biased region" description="Basic and acidic residues" evidence="8">
    <location>
        <begin position="609"/>
        <end position="620"/>
    </location>
</feature>
<dbReference type="SUPFAM" id="SSF55261">
    <property type="entry name" value="GAD domain-like"/>
    <property type="match status" value="1"/>
</dbReference>
<proteinExistence type="inferred from homology"/>
<dbReference type="InterPro" id="IPR047089">
    <property type="entry name" value="Asp-tRNA-ligase_1_N"/>
</dbReference>
<evidence type="ECO:0000256" key="7">
    <source>
        <dbReference type="HAMAP-Rule" id="MF_00044"/>
    </source>
</evidence>
<sequence>MHAYRTHNCAVLRAADAGQTVRLSGWVHSKRDHGGLLFIDLRDHYGLTQIVVPGGSPLLEIVERLRVESVITVSGEVVLRDPATVNPRLPTGEIEVRASDLAVQSEAAVLPLQVAGNEHYGDELRLAYRYIDLRRERVHRNMMLRAQVIASLRRRMVEQGFTEFQTPILTASSPEGARDFLVPARNHPGKFYALPQAPQQFKQLLMVAGFDRYFQIAPCFRDEAARADRSPGEFYQLDFEMSFVTQEDVFAAIEPVIGGVFAEFGGGRKVDAAPFRRIPFDEALARYGSDKPDLRNPLLITDVTEQFADSGFGLFAKIAAAGGQVRAIPAPGAGDRPRSFFDKLNNWARDEKQGGLGYITFDAEGPKGPIAKNLEADRAEAIRSACGLGAGDAVFFVAGPRAGLQGMETVKFSGAVRTRIATELDLIEPDAFRFCWVVDFPMYELNEDTGLVDFSHNPFSMPQGGLEALDSQDPLTIKAFQYDIVCNGIELSSGAIRNHRPDIMLRAFAIAGYSAEEVEARFGGMLNAFRYGAPPHGGSAPGVDRIVMLLADEPSIREVILFPLNQGGEDLLMGAPAEVPPARLKELSLKLDLPPARPTGGTASPPADKSAKEPVAPDRS</sequence>
<dbReference type="NCBIfam" id="TIGR00459">
    <property type="entry name" value="aspS_bact"/>
    <property type="match status" value="1"/>
</dbReference>
<dbReference type="EMBL" id="JAMZEJ010000003">
    <property type="protein sequence ID" value="MCQ8240137.1"/>
    <property type="molecule type" value="Genomic_DNA"/>
</dbReference>
<dbReference type="CDD" id="cd00777">
    <property type="entry name" value="AspRS_core"/>
    <property type="match status" value="1"/>
</dbReference>
<dbReference type="PROSITE" id="PS50862">
    <property type="entry name" value="AA_TRNA_LIGASE_II"/>
    <property type="match status" value="1"/>
</dbReference>
<dbReference type="InterPro" id="IPR004115">
    <property type="entry name" value="GAD-like_sf"/>
</dbReference>
<comment type="caution">
    <text evidence="7">Lacks conserved residue(s) required for the propagation of feature annotation.</text>
</comment>
<keyword evidence="7" id="KW-0963">Cytoplasm</keyword>
<dbReference type="InterPro" id="IPR002312">
    <property type="entry name" value="Asp/Asn-tRNA-synth_IIb"/>
</dbReference>
<keyword evidence="11" id="KW-1185">Reference proteome</keyword>
<feature type="binding site" evidence="7">
    <location>
        <position position="221"/>
    </location>
    <ligand>
        <name>L-aspartate</name>
        <dbReference type="ChEBI" id="CHEBI:29991"/>
    </ligand>
</feature>
<dbReference type="HAMAP" id="MF_00044">
    <property type="entry name" value="Asp_tRNA_synth_type1"/>
    <property type="match status" value="1"/>
</dbReference>
<dbReference type="InterPro" id="IPR047090">
    <property type="entry name" value="AspRS_core"/>
</dbReference>
<feature type="binding site" evidence="7">
    <location>
        <position position="497"/>
    </location>
    <ligand>
        <name>L-aspartate</name>
        <dbReference type="ChEBI" id="CHEBI:29991"/>
    </ligand>
</feature>
<dbReference type="InterPro" id="IPR004365">
    <property type="entry name" value="NA-bd_OB_tRNA"/>
</dbReference>
<name>A0ABT1VUW6_9PROT</name>
<keyword evidence="5 7" id="KW-0648">Protein biosynthesis</keyword>
<evidence type="ECO:0000256" key="5">
    <source>
        <dbReference type="ARBA" id="ARBA00022917"/>
    </source>
</evidence>
<evidence type="ECO:0000259" key="9">
    <source>
        <dbReference type="PROSITE" id="PS50862"/>
    </source>
</evidence>
<dbReference type="SUPFAM" id="SSF55681">
    <property type="entry name" value="Class II aaRS and biotin synthetases"/>
    <property type="match status" value="1"/>
</dbReference>
<comment type="function">
    <text evidence="7">Aspartyl-tRNA synthetase with relaxed tRNA specificity since it is able to aspartylate not only its cognate tRNA(Asp) but also tRNA(Asn). Reaction proceeds in two steps: L-aspartate is first activated by ATP to form Asp-AMP and then transferred to the acceptor end of tRNA(Asp/Asn).</text>
</comment>
<comment type="subcellular location">
    <subcellularLocation>
        <location evidence="7">Cytoplasm</location>
    </subcellularLocation>
</comment>
<dbReference type="CDD" id="cd04317">
    <property type="entry name" value="EcAspRS_like_N"/>
    <property type="match status" value="1"/>
</dbReference>
<feature type="binding site" evidence="7">
    <location>
        <position position="490"/>
    </location>
    <ligand>
        <name>ATP</name>
        <dbReference type="ChEBI" id="CHEBI:30616"/>
    </ligand>
</feature>
<dbReference type="NCBIfam" id="NF001750">
    <property type="entry name" value="PRK00476.1"/>
    <property type="match status" value="1"/>
</dbReference>
<comment type="similarity">
    <text evidence="1 7">Belongs to the class-II aminoacyl-tRNA synthetase family. Type 1 subfamily.</text>
</comment>
<feature type="region of interest" description="Disordered" evidence="8">
    <location>
        <begin position="589"/>
        <end position="620"/>
    </location>
</feature>
<comment type="catalytic activity">
    <reaction evidence="7">
        <text>tRNA(Asx) + L-aspartate + ATP = L-aspartyl-tRNA(Asx) + AMP + diphosphate</text>
        <dbReference type="Rhea" id="RHEA:18349"/>
        <dbReference type="Rhea" id="RHEA-COMP:9710"/>
        <dbReference type="Rhea" id="RHEA-COMP:9711"/>
        <dbReference type="ChEBI" id="CHEBI:29991"/>
        <dbReference type="ChEBI" id="CHEBI:30616"/>
        <dbReference type="ChEBI" id="CHEBI:33019"/>
        <dbReference type="ChEBI" id="CHEBI:78442"/>
        <dbReference type="ChEBI" id="CHEBI:78516"/>
        <dbReference type="ChEBI" id="CHEBI:456215"/>
        <dbReference type="EC" id="6.1.1.23"/>
    </reaction>
</comment>
<evidence type="ECO:0000313" key="11">
    <source>
        <dbReference type="Proteomes" id="UP001524547"/>
    </source>
</evidence>
<dbReference type="GO" id="GO:0004815">
    <property type="term" value="F:aspartate-tRNA ligase activity"/>
    <property type="evidence" value="ECO:0007669"/>
    <property type="project" value="UniProtKB-EC"/>
</dbReference>
<protein>
    <recommendedName>
        <fullName evidence="7">Aspartate--tRNA(Asp/Asn) ligase</fullName>
        <ecNumber evidence="7">6.1.1.23</ecNumber>
    </recommendedName>
    <alternativeName>
        <fullName evidence="7">Aspartyl-tRNA synthetase</fullName>
        <shortName evidence="7">AspRS</shortName>
    </alternativeName>
    <alternativeName>
        <fullName evidence="7">Non-discriminating aspartyl-tRNA synthetase</fullName>
        <shortName evidence="7">ND-AspRS</shortName>
    </alternativeName>
</protein>
<dbReference type="RefSeq" id="WP_422918887.1">
    <property type="nucleotide sequence ID" value="NZ_JAMZEJ010000003.1"/>
</dbReference>
<dbReference type="InterPro" id="IPR012340">
    <property type="entry name" value="NA-bd_OB-fold"/>
</dbReference>
<evidence type="ECO:0000313" key="10">
    <source>
        <dbReference type="EMBL" id="MCQ8240137.1"/>
    </source>
</evidence>
<evidence type="ECO:0000256" key="3">
    <source>
        <dbReference type="ARBA" id="ARBA00022741"/>
    </source>
</evidence>
<evidence type="ECO:0000256" key="8">
    <source>
        <dbReference type="SAM" id="MobiDB-lite"/>
    </source>
</evidence>
<comment type="caution">
    <text evidence="10">The sequence shown here is derived from an EMBL/GenBank/DDBJ whole genome shotgun (WGS) entry which is preliminary data.</text>
</comment>
<keyword evidence="4 7" id="KW-0067">ATP-binding</keyword>
<dbReference type="Gene3D" id="2.40.50.140">
    <property type="entry name" value="Nucleic acid-binding proteins"/>
    <property type="match status" value="1"/>
</dbReference>
<evidence type="ECO:0000256" key="6">
    <source>
        <dbReference type="ARBA" id="ARBA00023146"/>
    </source>
</evidence>
<feature type="binding site" evidence="7">
    <location>
        <begin position="542"/>
        <end position="545"/>
    </location>
    <ligand>
        <name>ATP</name>
        <dbReference type="ChEBI" id="CHEBI:30616"/>
    </ligand>
</feature>
<dbReference type="InterPro" id="IPR004364">
    <property type="entry name" value="Aa-tRNA-synt_II"/>
</dbReference>
<dbReference type="Proteomes" id="UP001524547">
    <property type="component" value="Unassembled WGS sequence"/>
</dbReference>
<dbReference type="EC" id="6.1.1.23" evidence="7"/>
<evidence type="ECO:0000256" key="2">
    <source>
        <dbReference type="ARBA" id="ARBA00022598"/>
    </source>
</evidence>
<feature type="domain" description="Aminoacyl-transfer RNA synthetases class-II family profile" evidence="9">
    <location>
        <begin position="144"/>
        <end position="563"/>
    </location>
</feature>
<dbReference type="Pfam" id="PF02938">
    <property type="entry name" value="GAD"/>
    <property type="match status" value="1"/>
</dbReference>
<keyword evidence="6 7" id="KW-0030">Aminoacyl-tRNA synthetase</keyword>
<feature type="region of interest" description="Aspartate" evidence="7">
    <location>
        <begin position="199"/>
        <end position="202"/>
    </location>
</feature>
<feature type="binding site" evidence="7">
    <location>
        <begin position="221"/>
        <end position="223"/>
    </location>
    <ligand>
        <name>ATP</name>
        <dbReference type="ChEBI" id="CHEBI:30616"/>
    </ligand>
</feature>
<dbReference type="PANTHER" id="PTHR22594">
    <property type="entry name" value="ASPARTYL/LYSYL-TRNA SYNTHETASE"/>
    <property type="match status" value="1"/>
</dbReference>
<dbReference type="PRINTS" id="PR01042">
    <property type="entry name" value="TRNASYNTHASP"/>
</dbReference>
<organism evidence="10 11">
    <name type="scientific">Rhizosaccharibacter radicis</name>
    <dbReference type="NCBI Taxonomy" id="2782605"/>
    <lineage>
        <taxon>Bacteria</taxon>
        <taxon>Pseudomonadati</taxon>
        <taxon>Pseudomonadota</taxon>
        <taxon>Alphaproteobacteria</taxon>
        <taxon>Acetobacterales</taxon>
        <taxon>Acetobacteraceae</taxon>
        <taxon>Rhizosaccharibacter</taxon>
    </lineage>
</organism>
<reference evidence="10 11" key="1">
    <citation type="submission" date="2022-06" db="EMBL/GenBank/DDBJ databases">
        <title>Rhizosaccharibacter gen. nov. sp. nov. KSS12, endophytic bacteria isolated from sugarcane.</title>
        <authorList>
            <person name="Pitiwittayakul N."/>
        </authorList>
    </citation>
    <scope>NUCLEOTIDE SEQUENCE [LARGE SCALE GENOMIC DNA]</scope>
    <source>
        <strain evidence="10 11">KSS12</strain>
    </source>
</reference>
<accession>A0ABT1VUW6</accession>
<dbReference type="InterPro" id="IPR029351">
    <property type="entry name" value="GAD_dom"/>
</dbReference>
<feature type="binding site" evidence="7">
    <location>
        <position position="175"/>
    </location>
    <ligand>
        <name>L-aspartate</name>
        <dbReference type="ChEBI" id="CHEBI:29991"/>
    </ligand>
</feature>
<keyword evidence="2 7" id="KW-0436">Ligase</keyword>
<keyword evidence="3 7" id="KW-0547">Nucleotide-binding</keyword>
<comment type="subunit">
    <text evidence="7">Homodimer.</text>
</comment>
<dbReference type="InterPro" id="IPR004524">
    <property type="entry name" value="Asp-tRNA-ligase_1"/>
</dbReference>
<evidence type="ECO:0000256" key="4">
    <source>
        <dbReference type="ARBA" id="ARBA00022840"/>
    </source>
</evidence>
<dbReference type="Pfam" id="PF00152">
    <property type="entry name" value="tRNA-synt_2"/>
    <property type="match status" value="1"/>
</dbReference>
<feature type="binding site" evidence="7">
    <location>
        <position position="456"/>
    </location>
    <ligand>
        <name>L-aspartate</name>
        <dbReference type="ChEBI" id="CHEBI:29991"/>
    </ligand>
</feature>
<dbReference type="Gene3D" id="3.30.1360.30">
    <property type="entry name" value="GAD-like domain"/>
    <property type="match status" value="1"/>
</dbReference>
<evidence type="ECO:0000256" key="1">
    <source>
        <dbReference type="ARBA" id="ARBA00006303"/>
    </source>
</evidence>
<dbReference type="SUPFAM" id="SSF50249">
    <property type="entry name" value="Nucleic acid-binding proteins"/>
    <property type="match status" value="1"/>
</dbReference>